<reference evidence="2 3" key="1">
    <citation type="journal article" date="2023" name="BMC Biol.">
        <title>The compact genome of the sponge Oopsacas minuta (Hexactinellida) is lacking key metazoan core genes.</title>
        <authorList>
            <person name="Santini S."/>
            <person name="Schenkelaars Q."/>
            <person name="Jourda C."/>
            <person name="Duchesne M."/>
            <person name="Belahbib H."/>
            <person name="Rocher C."/>
            <person name="Selva M."/>
            <person name="Riesgo A."/>
            <person name="Vervoort M."/>
            <person name="Leys S.P."/>
            <person name="Kodjabachian L."/>
            <person name="Le Bivic A."/>
            <person name="Borchiellini C."/>
            <person name="Claverie J.M."/>
            <person name="Renard E."/>
        </authorList>
    </citation>
    <scope>NUCLEOTIDE SEQUENCE [LARGE SCALE GENOMIC DNA]</scope>
    <source>
        <strain evidence="2">SPO-2</strain>
    </source>
</reference>
<evidence type="ECO:0000256" key="1">
    <source>
        <dbReference type="SAM" id="Phobius"/>
    </source>
</evidence>
<sequence length="129" mass="14724">MSQSGRGILPLFHSKLPSSRFIFLGRTSKDKRILFTFLFLFSFICFSWLFIIPDSESEQQLSYTQIYANFAPHISNRVDPIQNRLPISQPPVLQDTSPLDSSKSGATKVTVYDLLTPGREGMFIIIRHI</sequence>
<keyword evidence="3" id="KW-1185">Reference proteome</keyword>
<keyword evidence="1" id="KW-0472">Membrane</keyword>
<gene>
    <name evidence="2" type="ORF">LOD99_9173</name>
</gene>
<organism evidence="2 3">
    <name type="scientific">Oopsacas minuta</name>
    <dbReference type="NCBI Taxonomy" id="111878"/>
    <lineage>
        <taxon>Eukaryota</taxon>
        <taxon>Metazoa</taxon>
        <taxon>Porifera</taxon>
        <taxon>Hexactinellida</taxon>
        <taxon>Hexasterophora</taxon>
        <taxon>Lyssacinosida</taxon>
        <taxon>Leucopsacidae</taxon>
        <taxon>Oopsacas</taxon>
    </lineage>
</organism>
<dbReference type="AlphaFoldDB" id="A0AAV7JDF3"/>
<evidence type="ECO:0000313" key="2">
    <source>
        <dbReference type="EMBL" id="KAI6646844.1"/>
    </source>
</evidence>
<name>A0AAV7JDF3_9METZ</name>
<evidence type="ECO:0000313" key="3">
    <source>
        <dbReference type="Proteomes" id="UP001165289"/>
    </source>
</evidence>
<keyword evidence="1" id="KW-1133">Transmembrane helix</keyword>
<proteinExistence type="predicted"/>
<comment type="caution">
    <text evidence="2">The sequence shown here is derived from an EMBL/GenBank/DDBJ whole genome shotgun (WGS) entry which is preliminary data.</text>
</comment>
<protein>
    <submittedName>
        <fullName evidence="2">Uncharacterized protein</fullName>
    </submittedName>
</protein>
<feature type="transmembrane region" description="Helical" evidence="1">
    <location>
        <begin position="33"/>
        <end position="52"/>
    </location>
</feature>
<dbReference type="EMBL" id="JAKMXF010000352">
    <property type="protein sequence ID" value="KAI6646844.1"/>
    <property type="molecule type" value="Genomic_DNA"/>
</dbReference>
<dbReference type="Proteomes" id="UP001165289">
    <property type="component" value="Unassembled WGS sequence"/>
</dbReference>
<accession>A0AAV7JDF3</accession>
<keyword evidence="1" id="KW-0812">Transmembrane</keyword>